<evidence type="ECO:0000313" key="2">
    <source>
        <dbReference type="EMBL" id="ANO52720.1"/>
    </source>
</evidence>
<dbReference type="STRING" id="1548547.BA177_17345"/>
<keyword evidence="1" id="KW-0732">Signal</keyword>
<feature type="signal peptide" evidence="1">
    <location>
        <begin position="1"/>
        <end position="25"/>
    </location>
</feature>
<evidence type="ECO:0000256" key="1">
    <source>
        <dbReference type="SAM" id="SignalP"/>
    </source>
</evidence>
<keyword evidence="3" id="KW-1185">Reference proteome</keyword>
<dbReference type="KEGG" id="woc:BA177_17345"/>
<dbReference type="Proteomes" id="UP000092695">
    <property type="component" value="Chromosome"/>
</dbReference>
<dbReference type="PANTHER" id="PTHR42779:SF1">
    <property type="entry name" value="PROTEIN YNJB"/>
    <property type="match status" value="1"/>
</dbReference>
<dbReference type="NCBIfam" id="NF008633">
    <property type="entry name" value="PRK11622.1"/>
    <property type="match status" value="1"/>
</dbReference>
<dbReference type="Pfam" id="PF13416">
    <property type="entry name" value="SBP_bac_8"/>
    <property type="match status" value="1"/>
</dbReference>
<proteinExistence type="predicted"/>
<gene>
    <name evidence="2" type="ORF">BA177_17345</name>
</gene>
<dbReference type="PANTHER" id="PTHR42779">
    <property type="entry name" value="PROTEIN YNJB"/>
    <property type="match status" value="1"/>
</dbReference>
<sequence>MHSGCRASGLVALLLAVLWVPVSYAEDWDAVVAEAAGQTVYFNAWGGDLAINRYIEWTAEQVRAKYAVELRHVRVTDIAESVTRIMAERSAGRNDGGSVDLLWINGENFAALKRAGLLYGPWATQVPSAAVINWQNNPTTLTDGSLATDGFELPWGTAALTFFFDRERVNALPRTPAALLAWIERHPGRFSYPQPPSFIGSAFLKQMLLALSDNPDRFSAPVGNDFDEQTAPLWQWLDRAHASMWRSGRLFPQSGPAQRDLLAVGELDWMLSYNPAEASRAIRQGELHAGIGALYLDAGALANSHFLAIPYNSGATAGARVVANFLASAAAQARKADERHWGDPTILNLNALPAAERAFFERLETGPATPPAAGRYLLEPHPEWATRIEQAWLERYVR</sequence>
<name>A0A193LJK4_9GAMM</name>
<protein>
    <recommendedName>
        <fullName evidence="4">ABC transporter substrate-binding protein</fullName>
    </recommendedName>
</protein>
<dbReference type="InterPro" id="IPR027020">
    <property type="entry name" value="YnjB"/>
</dbReference>
<dbReference type="EMBL" id="CP016268">
    <property type="protein sequence ID" value="ANO52720.1"/>
    <property type="molecule type" value="Genomic_DNA"/>
</dbReference>
<dbReference type="AlphaFoldDB" id="A0A193LJK4"/>
<dbReference type="RefSeq" id="WP_068618319.1">
    <property type="nucleotide sequence ID" value="NZ_CP016268.1"/>
</dbReference>
<dbReference type="InterPro" id="IPR006059">
    <property type="entry name" value="SBP"/>
</dbReference>
<organism evidence="2 3">
    <name type="scientific">Woeseia oceani</name>
    <dbReference type="NCBI Taxonomy" id="1548547"/>
    <lineage>
        <taxon>Bacteria</taxon>
        <taxon>Pseudomonadati</taxon>
        <taxon>Pseudomonadota</taxon>
        <taxon>Gammaproteobacteria</taxon>
        <taxon>Woeseiales</taxon>
        <taxon>Woeseiaceae</taxon>
        <taxon>Woeseia</taxon>
    </lineage>
</organism>
<dbReference type="PIRSF" id="PIRSF029172">
    <property type="entry name" value="UCP029172_ABC_sbc_YnjB"/>
    <property type="match status" value="1"/>
</dbReference>
<dbReference type="Gene3D" id="3.40.190.10">
    <property type="entry name" value="Periplasmic binding protein-like II"/>
    <property type="match status" value="2"/>
</dbReference>
<reference evidence="2 3" key="1">
    <citation type="submission" date="2016-06" db="EMBL/GenBank/DDBJ databases">
        <title>Complete genome sequence of a deep-branching marine Gamma Proteobacterium Woeseia oceani type strain XK5.</title>
        <authorList>
            <person name="Mu D."/>
            <person name="Du Z."/>
        </authorList>
    </citation>
    <scope>NUCLEOTIDE SEQUENCE [LARGE SCALE GENOMIC DNA]</scope>
    <source>
        <strain evidence="2 3">XK5</strain>
    </source>
</reference>
<dbReference type="OrthoDB" id="3239593at2"/>
<feature type="chain" id="PRO_5008260383" description="ABC transporter substrate-binding protein" evidence="1">
    <location>
        <begin position="26"/>
        <end position="398"/>
    </location>
</feature>
<dbReference type="SUPFAM" id="SSF53850">
    <property type="entry name" value="Periplasmic binding protein-like II"/>
    <property type="match status" value="1"/>
</dbReference>
<evidence type="ECO:0000313" key="3">
    <source>
        <dbReference type="Proteomes" id="UP000092695"/>
    </source>
</evidence>
<evidence type="ECO:0008006" key="4">
    <source>
        <dbReference type="Google" id="ProtNLM"/>
    </source>
</evidence>
<accession>A0A193LJK4</accession>